<evidence type="ECO:0000256" key="5">
    <source>
        <dbReference type="ARBA" id="ARBA00022884"/>
    </source>
</evidence>
<evidence type="ECO:0000256" key="4">
    <source>
        <dbReference type="ARBA" id="ARBA00022695"/>
    </source>
</evidence>
<keyword evidence="5 8" id="KW-0694">RNA-binding</keyword>
<dbReference type="InterPro" id="IPR057596">
    <property type="entry name" value="RDRP_core"/>
</dbReference>
<dbReference type="EnsemblMetazoa" id="G12019.1">
    <property type="protein sequence ID" value="G12019.1:cds"/>
    <property type="gene ID" value="G12019"/>
</dbReference>
<feature type="domain" description="RDRP C-terminal head" evidence="10">
    <location>
        <begin position="961"/>
        <end position="1088"/>
    </location>
</feature>
<evidence type="ECO:0000313" key="12">
    <source>
        <dbReference type="Proteomes" id="UP000005408"/>
    </source>
</evidence>
<evidence type="ECO:0000259" key="9">
    <source>
        <dbReference type="Pfam" id="PF05183"/>
    </source>
</evidence>
<evidence type="ECO:0000256" key="8">
    <source>
        <dbReference type="RuleBase" id="RU363098"/>
    </source>
</evidence>
<dbReference type="PANTHER" id="PTHR23079">
    <property type="entry name" value="RNA-DEPENDENT RNA POLYMERASE"/>
    <property type="match status" value="1"/>
</dbReference>
<dbReference type="GO" id="GO:0003968">
    <property type="term" value="F:RNA-directed RNA polymerase activity"/>
    <property type="evidence" value="ECO:0007669"/>
    <property type="project" value="UniProtKB-KW"/>
</dbReference>
<dbReference type="Proteomes" id="UP000005408">
    <property type="component" value="Unassembled WGS sequence"/>
</dbReference>
<evidence type="ECO:0000259" key="10">
    <source>
        <dbReference type="Pfam" id="PF26253"/>
    </source>
</evidence>
<reference evidence="11" key="1">
    <citation type="submission" date="2022-08" db="UniProtKB">
        <authorList>
            <consortium name="EnsemblMetazoa"/>
        </authorList>
    </citation>
    <scope>IDENTIFICATION</scope>
    <source>
        <strain evidence="11">05x7-T-G4-1.051#20</strain>
    </source>
</reference>
<keyword evidence="2 8" id="KW-0696">RNA-directed RNA polymerase</keyword>
<keyword evidence="4 8" id="KW-0548">Nucleotidyltransferase</keyword>
<dbReference type="Pfam" id="PF05183">
    <property type="entry name" value="RdRP"/>
    <property type="match status" value="1"/>
</dbReference>
<comment type="catalytic activity">
    <reaction evidence="7 8">
        <text>RNA(n) + a ribonucleoside 5'-triphosphate = RNA(n+1) + diphosphate</text>
        <dbReference type="Rhea" id="RHEA:21248"/>
        <dbReference type="Rhea" id="RHEA-COMP:14527"/>
        <dbReference type="Rhea" id="RHEA-COMP:17342"/>
        <dbReference type="ChEBI" id="CHEBI:33019"/>
        <dbReference type="ChEBI" id="CHEBI:61557"/>
        <dbReference type="ChEBI" id="CHEBI:140395"/>
        <dbReference type="EC" id="2.7.7.48"/>
    </reaction>
</comment>
<dbReference type="PANTHER" id="PTHR23079:SF55">
    <property type="entry name" value="RNA-DIRECTED RNA POLYMERASE"/>
    <property type="match status" value="1"/>
</dbReference>
<evidence type="ECO:0000256" key="6">
    <source>
        <dbReference type="ARBA" id="ARBA00023158"/>
    </source>
</evidence>
<evidence type="ECO:0000256" key="3">
    <source>
        <dbReference type="ARBA" id="ARBA00022679"/>
    </source>
</evidence>
<dbReference type="EC" id="2.7.7.48" evidence="8"/>
<dbReference type="InterPro" id="IPR007855">
    <property type="entry name" value="RDRP"/>
</dbReference>
<accession>A0A8W8I1C5</accession>
<proteinExistence type="inferred from homology"/>
<dbReference type="InterPro" id="IPR058752">
    <property type="entry name" value="RDRP_C_head"/>
</dbReference>
<protein>
    <recommendedName>
        <fullName evidence="8">RNA-dependent RNA polymerase</fullName>
        <ecNumber evidence="8">2.7.7.48</ecNumber>
    </recommendedName>
</protein>
<name>A0A8W8I1C5_MAGGI</name>
<dbReference type="GO" id="GO:0003723">
    <property type="term" value="F:RNA binding"/>
    <property type="evidence" value="ECO:0007669"/>
    <property type="project" value="UniProtKB-KW"/>
</dbReference>
<organism evidence="11 12">
    <name type="scientific">Magallana gigas</name>
    <name type="common">Pacific oyster</name>
    <name type="synonym">Crassostrea gigas</name>
    <dbReference type="NCBI Taxonomy" id="29159"/>
    <lineage>
        <taxon>Eukaryota</taxon>
        <taxon>Metazoa</taxon>
        <taxon>Spiralia</taxon>
        <taxon>Lophotrochozoa</taxon>
        <taxon>Mollusca</taxon>
        <taxon>Bivalvia</taxon>
        <taxon>Autobranchia</taxon>
        <taxon>Pteriomorphia</taxon>
        <taxon>Ostreida</taxon>
        <taxon>Ostreoidea</taxon>
        <taxon>Ostreidae</taxon>
        <taxon>Magallana</taxon>
    </lineage>
</organism>
<keyword evidence="6" id="KW-0943">RNA-mediated gene silencing</keyword>
<dbReference type="Pfam" id="PF26253">
    <property type="entry name" value="RdRP_head"/>
    <property type="match status" value="1"/>
</dbReference>
<comment type="similarity">
    <text evidence="1 8">Belongs to the RdRP family.</text>
</comment>
<dbReference type="GO" id="GO:0030422">
    <property type="term" value="P:siRNA processing"/>
    <property type="evidence" value="ECO:0007669"/>
    <property type="project" value="TreeGrafter"/>
</dbReference>
<feature type="domain" description="RDRP core" evidence="9">
    <location>
        <begin position="382"/>
        <end position="931"/>
    </location>
</feature>
<evidence type="ECO:0000313" key="11">
    <source>
        <dbReference type="EnsemblMetazoa" id="G12019.1:cds"/>
    </source>
</evidence>
<dbReference type="GO" id="GO:0031380">
    <property type="term" value="C:nuclear RNA-directed RNA polymerase complex"/>
    <property type="evidence" value="ECO:0007669"/>
    <property type="project" value="TreeGrafter"/>
</dbReference>
<keyword evidence="3 8" id="KW-0808">Transferase</keyword>
<evidence type="ECO:0000256" key="1">
    <source>
        <dbReference type="ARBA" id="ARBA00005762"/>
    </source>
</evidence>
<sequence>MASVADYGEDFDMDTGEQREGIRKERFRILFQYLRSKDVVKKCFVDKLPTHITSIDNNKNIWKGSESSYGEYNLTFEQDFQTTRPASLEEDVHSTWFMNKPPTEEMAWMEILRKKRSYLESEEYVPKFSFSRVKVIGGSMTSPVTFVRHWELSNFSDDLSVSFLFESSKLLIDKKRSFNDSNNFVLEISYDSIDGTIFVQNTNNVIIMVITIKTCPKIYDNSVRVSAKNTGFDGIGNLNSFCFEFKAQDQSPELKQLLSRLICIGFRVTHITIQSKLPELKREILLPDNFEIKYAWQCVDSIGFKLTDHLTSEVKRYIEQMAHKDTQLVTEVFYNLAIALMEKPFFHFQDEFNCVMKKTQKSKIDYKNELPSHYSMVARMVLTPTKSLFLPKEPVFQNRIVREYGEDYFIRVVFRDEDSEKISTVQSHALITILESMKTSFKSGFQINNRHYEFLGCSNSQLREHSFWFFHPHDGITSESIINCSGEFSTERCVASYVSRFGLCFSSTKKTVDVDKSCVRYIDDVKNEEYCFTDGIGRISAKLAKKVADKLQIHPVPSAFQIRFGGCKGMVAQDPTLGNDTDILVIRKSMKKFESKSNNLEILDVTGPGRLYLNKQVITLLSGLGIQDHVFLNLQENMLVDIADILLYDHLALPALLEAAVGIEFGLIADKNISFVREPFFRSLLQAIYSNKMKNLMERTKIQIPLDKGRIMIGTSDETMTLESGEVFIQYSKKTTTPGKNLSTYEGLVVVTKNPCFHEGDIRVFKAVNVPSLSHMVDCIVFPQKGQRPHPDEMSGSDLDGDMYFVCWDPELCQFQNKTPMDFPKAEKTQLTREVNSSDVIDFLTEYIKYDKLGLIANAHLVQADSNKNGIFSNECHRLAKMHSDAVDFPKTGKIPTFDDDLRPKSYPDFMMKSDKEIYTSNKIIGTLFRQCQSLLQLRKQSGIIITEDRDFILPNIDKNILMAAKSARDQYMRKVMEVLDLYGIKHENEAITGLVHSVKSSNGCLKAEKFQVGQIVKDKMCMIRKKTRESFFEEFGGESNISKEDPRVLQKASAWYHVTYVDEMNSSRNILSFPWTVADILVLMKKSFSNYPQNCSLKDSLHEFYKLQQTKRNERDKWLEIMYSNVQNLLNMSSNAEFSKRIIGLEFSGLLKSEVNLNVGTTRLQLEVITKALKDMDIREIPKRFEDPCYCVTYNENAYVRFVSDVSIINLSSVMKEYFSERCKMLVPVAQFLLDMLQDIFPVNSNGFVFSDLGAIAILYLTMSNNTIFKNSFASNTSDESAKWLLSVLKCYILSYRTWDLNKNEVLKDGFNALEIKWLMANVIPESSNNSTPNIRYKLLSSRDLDGKHVSKKDMKTLKADTNGYKLPQSCHVVYAREKVVQSYSLTGWFAGYKVMVEIATVNELKEDAGKLTPNGDARVEEVEVLVLPEIPNIYTPAEELTSYARHLWKWTLDLAAEFEDM</sequence>
<keyword evidence="12" id="KW-1185">Reference proteome</keyword>
<evidence type="ECO:0000256" key="2">
    <source>
        <dbReference type="ARBA" id="ARBA00022484"/>
    </source>
</evidence>
<evidence type="ECO:0000256" key="7">
    <source>
        <dbReference type="ARBA" id="ARBA00048744"/>
    </source>
</evidence>